<gene>
    <name evidence="8" type="primary">fer_1</name>
    <name evidence="8" type="ORF">Psi02_00220</name>
</gene>
<dbReference type="Proteomes" id="UP000644610">
    <property type="component" value="Unassembled WGS sequence"/>
</dbReference>
<protein>
    <submittedName>
        <fullName evidence="8">Ferredoxin</fullName>
    </submittedName>
</protein>
<dbReference type="PANTHER" id="PTHR36923">
    <property type="entry name" value="FERREDOXIN"/>
    <property type="match status" value="1"/>
</dbReference>
<dbReference type="Pfam" id="PF13370">
    <property type="entry name" value="Fer4_13"/>
    <property type="match status" value="1"/>
</dbReference>
<evidence type="ECO:0000256" key="6">
    <source>
        <dbReference type="ARBA" id="ARBA00023014"/>
    </source>
</evidence>
<dbReference type="AlphaFoldDB" id="A0A8J3UE84"/>
<keyword evidence="9" id="KW-1185">Reference proteome</keyword>
<dbReference type="Gene3D" id="3.30.70.20">
    <property type="match status" value="1"/>
</dbReference>
<name>A0A8J3UE84_9ACTN</name>
<dbReference type="GO" id="GO:0051538">
    <property type="term" value="F:3 iron, 4 sulfur cluster binding"/>
    <property type="evidence" value="ECO:0007669"/>
    <property type="project" value="UniProtKB-KW"/>
</dbReference>
<evidence type="ECO:0000256" key="4">
    <source>
        <dbReference type="ARBA" id="ARBA00022982"/>
    </source>
</evidence>
<keyword evidence="6" id="KW-0411">Iron-sulfur</keyword>
<dbReference type="RefSeq" id="WP_203970570.1">
    <property type="nucleotide sequence ID" value="NZ_BAAAKY010000005.1"/>
</dbReference>
<evidence type="ECO:0000256" key="5">
    <source>
        <dbReference type="ARBA" id="ARBA00023004"/>
    </source>
</evidence>
<proteinExistence type="predicted"/>
<evidence type="ECO:0000313" key="8">
    <source>
        <dbReference type="EMBL" id="GII43598.1"/>
    </source>
</evidence>
<evidence type="ECO:0000256" key="3">
    <source>
        <dbReference type="ARBA" id="ARBA00022723"/>
    </source>
</evidence>
<keyword evidence="2" id="KW-0813">Transport</keyword>
<dbReference type="GO" id="GO:0046872">
    <property type="term" value="F:metal ion binding"/>
    <property type="evidence" value="ECO:0007669"/>
    <property type="project" value="UniProtKB-KW"/>
</dbReference>
<evidence type="ECO:0000256" key="7">
    <source>
        <dbReference type="ARBA" id="ARBA00023291"/>
    </source>
</evidence>
<evidence type="ECO:0000256" key="1">
    <source>
        <dbReference type="ARBA" id="ARBA00001927"/>
    </source>
</evidence>
<dbReference type="PANTHER" id="PTHR36923:SF3">
    <property type="entry name" value="FERREDOXIN"/>
    <property type="match status" value="1"/>
</dbReference>
<evidence type="ECO:0000313" key="9">
    <source>
        <dbReference type="Proteomes" id="UP000644610"/>
    </source>
</evidence>
<keyword evidence="3" id="KW-0479">Metal-binding</keyword>
<comment type="cofactor">
    <cofactor evidence="1">
        <name>[3Fe-4S] cluster</name>
        <dbReference type="ChEBI" id="CHEBI:21137"/>
    </cofactor>
</comment>
<sequence length="67" mass="6982">MKVEVEPDKCIASGQCVLIAGSVFDQNEDDGIVVLLGSEVTGGEEDAVLSAARVCPARAIHVLDGQR</sequence>
<comment type="caution">
    <text evidence="8">The sequence shown here is derived from an EMBL/GenBank/DDBJ whole genome shotgun (WGS) entry which is preliminary data.</text>
</comment>
<dbReference type="InterPro" id="IPR051269">
    <property type="entry name" value="Fe-S_cluster_ET"/>
</dbReference>
<keyword evidence="7" id="KW-0003">3Fe-4S</keyword>
<keyword evidence="5" id="KW-0408">Iron</keyword>
<keyword evidence="4" id="KW-0249">Electron transport</keyword>
<evidence type="ECO:0000256" key="2">
    <source>
        <dbReference type="ARBA" id="ARBA00022448"/>
    </source>
</evidence>
<reference evidence="8" key="1">
    <citation type="submission" date="2021-01" db="EMBL/GenBank/DDBJ databases">
        <title>Whole genome shotgun sequence of Planotetraspora silvatica NBRC 100141.</title>
        <authorList>
            <person name="Komaki H."/>
            <person name="Tamura T."/>
        </authorList>
    </citation>
    <scope>NUCLEOTIDE SEQUENCE</scope>
    <source>
        <strain evidence="8">NBRC 100141</strain>
    </source>
</reference>
<dbReference type="EMBL" id="BOOQ01000001">
    <property type="protein sequence ID" value="GII43598.1"/>
    <property type="molecule type" value="Genomic_DNA"/>
</dbReference>
<organism evidence="8 9">
    <name type="scientific">Planotetraspora silvatica</name>
    <dbReference type="NCBI Taxonomy" id="234614"/>
    <lineage>
        <taxon>Bacteria</taxon>
        <taxon>Bacillati</taxon>
        <taxon>Actinomycetota</taxon>
        <taxon>Actinomycetes</taxon>
        <taxon>Streptosporangiales</taxon>
        <taxon>Streptosporangiaceae</taxon>
        <taxon>Planotetraspora</taxon>
    </lineage>
</organism>
<accession>A0A8J3UE84</accession>
<dbReference type="SUPFAM" id="SSF54862">
    <property type="entry name" value="4Fe-4S ferredoxins"/>
    <property type="match status" value="1"/>
</dbReference>